<dbReference type="InterPro" id="IPR029465">
    <property type="entry name" value="ATPgrasp_TupA"/>
</dbReference>
<evidence type="ECO:0000313" key="2">
    <source>
        <dbReference type="Proteomes" id="UP000029052"/>
    </source>
</evidence>
<dbReference type="RefSeq" id="WP_162176174.1">
    <property type="nucleotide sequence ID" value="NZ_JGZB01000004.1"/>
</dbReference>
<organism evidence="1 2">
    <name type="scientific">Bifidobacterium magnum</name>
    <dbReference type="NCBI Taxonomy" id="1692"/>
    <lineage>
        <taxon>Bacteria</taxon>
        <taxon>Bacillati</taxon>
        <taxon>Actinomycetota</taxon>
        <taxon>Actinomycetes</taxon>
        <taxon>Bifidobacteriales</taxon>
        <taxon>Bifidobacteriaceae</taxon>
        <taxon>Bifidobacterium</taxon>
    </lineage>
</organism>
<comment type="caution">
    <text evidence="1">The sequence shown here is derived from an EMBL/GenBank/DDBJ whole genome shotgun (WGS) entry which is preliminary data.</text>
</comment>
<keyword evidence="2" id="KW-1185">Reference proteome</keyword>
<evidence type="ECO:0000313" key="1">
    <source>
        <dbReference type="EMBL" id="KFI68315.1"/>
    </source>
</evidence>
<proteinExistence type="predicted"/>
<reference evidence="1 2" key="1">
    <citation type="submission" date="2014-03" db="EMBL/GenBank/DDBJ databases">
        <title>Genomics of Bifidobacteria.</title>
        <authorList>
            <person name="Ventura M."/>
            <person name="Milani C."/>
            <person name="Lugli G.A."/>
        </authorList>
    </citation>
    <scope>NUCLEOTIDE SEQUENCE [LARGE SCALE GENOMIC DNA]</scope>
    <source>
        <strain evidence="1 2">LMG 11591</strain>
    </source>
</reference>
<dbReference type="AlphaFoldDB" id="A0A087BBB5"/>
<dbReference type="EMBL" id="JGZB01000004">
    <property type="protein sequence ID" value="KFI68315.1"/>
    <property type="molecule type" value="Genomic_DNA"/>
</dbReference>
<dbReference type="eggNOG" id="COG2182">
    <property type="taxonomic scope" value="Bacteria"/>
</dbReference>
<dbReference type="Pfam" id="PF14305">
    <property type="entry name" value="ATPgrasp_TupA"/>
    <property type="match status" value="1"/>
</dbReference>
<dbReference type="Proteomes" id="UP000029052">
    <property type="component" value="Unassembled WGS sequence"/>
</dbReference>
<sequence length="260" mass="30878">MHQDLNLEDPQSFNEKIQWMKLNDSTPLKGQLSDKLLVRDYVEERVGDQVLLPVLGIWDNPEDIDFDALPEKFALKASHGSGFNIIVTDKSRINRKEIIEKLKFWLSLDFSYEAFEMHYQYNHPRVFAEPYLDGFESGDLIDYKVFHFNNGPDIIEVMRDRSSGRLKVAYYDENWEPVDLHRNDQPRTFDCPRPHFLQEMLDYSAKLAEEFSFVRVDWYETNNKLYFGEMTFTPAAGIFKFEDEKYDRWLGSRIILPVEY</sequence>
<name>A0A087BBB5_9BIFI</name>
<gene>
    <name evidence="1" type="ORF">BMAGN_0271</name>
</gene>
<accession>A0A087BBB5</accession>
<protein>
    <submittedName>
        <fullName evidence="1">TupA-like ATPgrasp</fullName>
    </submittedName>
</protein>
<dbReference type="STRING" id="1692.BMAGN_0271"/>